<proteinExistence type="inferred from homology"/>
<sequence>MLPQFNLMSLFERPSRRQKVALIFTLDLIFLSLAFWGALWVRFESHHYFADTPTWITFGSVIFTTLAGFWYFGLYRAVLRYINEKNLQAILFSFAIATLLMIVTSFYFQAVIPRTAPFIYLAFGVIMCGGVRFAVRYLFVWLENSTKQNVIIFGAGDSGRQLLQAIGQGDDFQAVAFIDDKKELRHSLIHGLTVYPPQQLPTLIRRLHVSKVLLAIPNAGKKRRSEILTSLADLNTEVLTVPRLNDLVTGEAKVDQIKEVEIEDLLGREAVSPDTHLMDSSVRNKIVLVSGAGGSIGSELCRQIIQFKPKRLLLVERSEVALYEIERELIKRCEALALNVELVPLMISVQHLPRLSAMMLANKVDTVYHAAAYKHVPLVEQNVVEGVCNNVFGSYNIAQAAIEAKVTTFVLVSTDKAVRPTNVMGATKRLAELVMQSLADHQSETTISMVRFGNVLGSSGSVIPLFKEQIRKGEDLTITHPDIIRYFMTIPEAAQLVIQAGSMARGGEVFVLDMGEPVKIAELAKRMVHLSGLEVRDELNPDGDIELKYTGLRPGEKLYEELLVGDDERPTDHPRILTANESFMPWAELMALFDELNEACEAMDEQAVIALLKEAPLAYCQEQTKPKLKAVS</sequence>
<dbReference type="SUPFAM" id="SSF53335">
    <property type="entry name" value="S-adenosyl-L-methionine-dependent methyltransferases"/>
    <property type="match status" value="1"/>
</dbReference>
<comment type="similarity">
    <text evidence="1">Belongs to the polysaccharide synthase family.</text>
</comment>
<dbReference type="InterPro" id="IPR003869">
    <property type="entry name" value="Polysac_CapD-like"/>
</dbReference>
<dbReference type="Pfam" id="PF13727">
    <property type="entry name" value="CoA_binding_3"/>
    <property type="match status" value="1"/>
</dbReference>
<keyword evidence="2" id="KW-0812">Transmembrane</keyword>
<protein>
    <submittedName>
        <fullName evidence="4">Nucleoside-diphosphate sugar epimerase/dehydratase</fullName>
    </submittedName>
</protein>
<evidence type="ECO:0000313" key="5">
    <source>
        <dbReference type="Proteomes" id="UP001310248"/>
    </source>
</evidence>
<feature type="transmembrane region" description="Helical" evidence="2">
    <location>
        <begin position="118"/>
        <end position="139"/>
    </location>
</feature>
<dbReference type="RefSeq" id="WP_329774261.1">
    <property type="nucleotide sequence ID" value="NZ_JAYDYW010000004.1"/>
</dbReference>
<keyword evidence="5" id="KW-1185">Reference proteome</keyword>
<feature type="transmembrane region" description="Helical" evidence="2">
    <location>
        <begin position="55"/>
        <end position="78"/>
    </location>
</feature>
<dbReference type="Gene3D" id="3.40.50.720">
    <property type="entry name" value="NAD(P)-binding Rossmann-like Domain"/>
    <property type="match status" value="2"/>
</dbReference>
<dbReference type="SUPFAM" id="SSF51735">
    <property type="entry name" value="NAD(P)-binding Rossmann-fold domains"/>
    <property type="match status" value="1"/>
</dbReference>
<feature type="transmembrane region" description="Helical" evidence="2">
    <location>
        <begin position="90"/>
        <end position="112"/>
    </location>
</feature>
<keyword evidence="2" id="KW-0472">Membrane</keyword>
<evidence type="ECO:0000256" key="2">
    <source>
        <dbReference type="SAM" id="Phobius"/>
    </source>
</evidence>
<organism evidence="4 5">
    <name type="scientific">Agarivorans aestuarii</name>
    <dbReference type="NCBI Taxonomy" id="1563703"/>
    <lineage>
        <taxon>Bacteria</taxon>
        <taxon>Pseudomonadati</taxon>
        <taxon>Pseudomonadota</taxon>
        <taxon>Gammaproteobacteria</taxon>
        <taxon>Alteromonadales</taxon>
        <taxon>Alteromonadaceae</taxon>
        <taxon>Agarivorans</taxon>
    </lineage>
</organism>
<feature type="domain" description="Polysaccharide biosynthesis protein CapD-like" evidence="3">
    <location>
        <begin position="287"/>
        <end position="580"/>
    </location>
</feature>
<feature type="transmembrane region" description="Helical" evidence="2">
    <location>
        <begin position="20"/>
        <end position="43"/>
    </location>
</feature>
<name>A0ABU7G0I0_9ALTE</name>
<accession>A0ABU7G0I0</accession>
<dbReference type="Pfam" id="PF02719">
    <property type="entry name" value="Polysacc_synt_2"/>
    <property type="match status" value="1"/>
</dbReference>
<dbReference type="PANTHER" id="PTHR43318:SF1">
    <property type="entry name" value="POLYSACCHARIDE BIOSYNTHESIS PROTEIN EPSC-RELATED"/>
    <property type="match status" value="1"/>
</dbReference>
<dbReference type="PANTHER" id="PTHR43318">
    <property type="entry name" value="UDP-N-ACETYLGLUCOSAMINE 4,6-DEHYDRATASE"/>
    <property type="match status" value="1"/>
</dbReference>
<dbReference type="EMBL" id="JAYDYW010000004">
    <property type="protein sequence ID" value="MEE1672841.1"/>
    <property type="molecule type" value="Genomic_DNA"/>
</dbReference>
<reference evidence="5" key="1">
    <citation type="submission" date="2023-07" db="EMBL/GenBank/DDBJ databases">
        <title>Draft genome sequence of Agarivorans aestuarii strain ZMCS4, a CAZymes producing bacteria isolated from the marine brown algae Clodostephus spongiosus.</title>
        <authorList>
            <person name="Lorente B."/>
            <person name="Cabral C."/>
            <person name="Frias J."/>
            <person name="Faria J."/>
            <person name="Toubarro D."/>
        </authorList>
    </citation>
    <scope>NUCLEOTIDE SEQUENCE [LARGE SCALE GENOMIC DNA]</scope>
    <source>
        <strain evidence="5">ZMCS4</strain>
    </source>
</reference>
<dbReference type="InterPro" id="IPR051203">
    <property type="entry name" value="Polysaccharide_Synthase-Rel"/>
</dbReference>
<dbReference type="InterPro" id="IPR029063">
    <property type="entry name" value="SAM-dependent_MTases_sf"/>
</dbReference>
<evidence type="ECO:0000256" key="1">
    <source>
        <dbReference type="ARBA" id="ARBA00007430"/>
    </source>
</evidence>
<dbReference type="Proteomes" id="UP001310248">
    <property type="component" value="Unassembled WGS sequence"/>
</dbReference>
<evidence type="ECO:0000313" key="4">
    <source>
        <dbReference type="EMBL" id="MEE1672841.1"/>
    </source>
</evidence>
<dbReference type="CDD" id="cd05237">
    <property type="entry name" value="UDP_invert_4-6DH_SDR_e"/>
    <property type="match status" value="1"/>
</dbReference>
<gene>
    <name evidence="4" type="ORF">SNR37_002251</name>
</gene>
<dbReference type="InterPro" id="IPR036291">
    <property type="entry name" value="NAD(P)-bd_dom_sf"/>
</dbReference>
<comment type="caution">
    <text evidence="4">The sequence shown here is derived from an EMBL/GenBank/DDBJ whole genome shotgun (WGS) entry which is preliminary data.</text>
</comment>
<keyword evidence="2" id="KW-1133">Transmembrane helix</keyword>
<evidence type="ECO:0000259" key="3">
    <source>
        <dbReference type="Pfam" id="PF02719"/>
    </source>
</evidence>